<dbReference type="Proteomes" id="UP000799766">
    <property type="component" value="Unassembled WGS sequence"/>
</dbReference>
<protein>
    <submittedName>
        <fullName evidence="2">Short chain alcohol dehydrogenase</fullName>
    </submittedName>
</protein>
<dbReference type="Pfam" id="PF13561">
    <property type="entry name" value="adh_short_C2"/>
    <property type="match status" value="1"/>
</dbReference>
<name>A0A6A6NR26_9PEZI</name>
<dbReference type="PRINTS" id="PR00081">
    <property type="entry name" value="GDHRDH"/>
</dbReference>
<dbReference type="GO" id="GO:0016616">
    <property type="term" value="F:oxidoreductase activity, acting on the CH-OH group of donors, NAD or NADP as acceptor"/>
    <property type="evidence" value="ECO:0007669"/>
    <property type="project" value="TreeGrafter"/>
</dbReference>
<evidence type="ECO:0000256" key="1">
    <source>
        <dbReference type="ARBA" id="ARBA00006484"/>
    </source>
</evidence>
<reference evidence="2" key="1">
    <citation type="journal article" date="2020" name="Stud. Mycol.">
        <title>101 Dothideomycetes genomes: a test case for predicting lifestyles and emergence of pathogens.</title>
        <authorList>
            <person name="Haridas S."/>
            <person name="Albert R."/>
            <person name="Binder M."/>
            <person name="Bloem J."/>
            <person name="Labutti K."/>
            <person name="Salamov A."/>
            <person name="Andreopoulos B."/>
            <person name="Baker S."/>
            <person name="Barry K."/>
            <person name="Bills G."/>
            <person name="Bluhm B."/>
            <person name="Cannon C."/>
            <person name="Castanera R."/>
            <person name="Culley D."/>
            <person name="Daum C."/>
            <person name="Ezra D."/>
            <person name="Gonzalez J."/>
            <person name="Henrissat B."/>
            <person name="Kuo A."/>
            <person name="Liang C."/>
            <person name="Lipzen A."/>
            <person name="Lutzoni F."/>
            <person name="Magnuson J."/>
            <person name="Mondo S."/>
            <person name="Nolan M."/>
            <person name="Ohm R."/>
            <person name="Pangilinan J."/>
            <person name="Park H.-J."/>
            <person name="Ramirez L."/>
            <person name="Alfaro M."/>
            <person name="Sun H."/>
            <person name="Tritt A."/>
            <person name="Yoshinaga Y."/>
            <person name="Zwiers L.-H."/>
            <person name="Turgeon B."/>
            <person name="Goodwin S."/>
            <person name="Spatafora J."/>
            <person name="Crous P."/>
            <person name="Grigoriev I."/>
        </authorList>
    </citation>
    <scope>NUCLEOTIDE SEQUENCE</scope>
    <source>
        <strain evidence="2">ATCC 16933</strain>
    </source>
</reference>
<dbReference type="InterPro" id="IPR036291">
    <property type="entry name" value="NAD(P)-bd_dom_sf"/>
</dbReference>
<accession>A0A6A6NR26</accession>
<dbReference type="AlphaFoldDB" id="A0A6A6NR26"/>
<keyword evidence="3" id="KW-1185">Reference proteome</keyword>
<organism evidence="2 3">
    <name type="scientific">Lineolata rhizophorae</name>
    <dbReference type="NCBI Taxonomy" id="578093"/>
    <lineage>
        <taxon>Eukaryota</taxon>
        <taxon>Fungi</taxon>
        <taxon>Dikarya</taxon>
        <taxon>Ascomycota</taxon>
        <taxon>Pezizomycotina</taxon>
        <taxon>Dothideomycetes</taxon>
        <taxon>Dothideomycetes incertae sedis</taxon>
        <taxon>Lineolatales</taxon>
        <taxon>Lineolataceae</taxon>
        <taxon>Lineolata</taxon>
    </lineage>
</organism>
<dbReference type="SUPFAM" id="SSF51735">
    <property type="entry name" value="NAD(P)-binding Rossmann-fold domains"/>
    <property type="match status" value="1"/>
</dbReference>
<dbReference type="PANTHER" id="PTHR42760:SF129">
    <property type="entry name" value="OXIDOREDUCTASE"/>
    <property type="match status" value="1"/>
</dbReference>
<dbReference type="OrthoDB" id="47007at2759"/>
<gene>
    <name evidence="2" type="ORF">BDY21DRAFT_400731</name>
</gene>
<proteinExistence type="inferred from homology"/>
<dbReference type="GO" id="GO:0030497">
    <property type="term" value="P:fatty acid elongation"/>
    <property type="evidence" value="ECO:0007669"/>
    <property type="project" value="TreeGrafter"/>
</dbReference>
<dbReference type="CDD" id="cd05233">
    <property type="entry name" value="SDR_c"/>
    <property type="match status" value="1"/>
</dbReference>
<dbReference type="PANTHER" id="PTHR42760">
    <property type="entry name" value="SHORT-CHAIN DEHYDROGENASES/REDUCTASES FAMILY MEMBER"/>
    <property type="match status" value="1"/>
</dbReference>
<evidence type="ECO:0000313" key="3">
    <source>
        <dbReference type="Proteomes" id="UP000799766"/>
    </source>
</evidence>
<dbReference type="EMBL" id="MU001694">
    <property type="protein sequence ID" value="KAF2453862.1"/>
    <property type="molecule type" value="Genomic_DNA"/>
</dbReference>
<evidence type="ECO:0000313" key="2">
    <source>
        <dbReference type="EMBL" id="KAF2453862.1"/>
    </source>
</evidence>
<dbReference type="Gene3D" id="3.40.50.720">
    <property type="entry name" value="NAD(P)-binding Rossmann-like Domain"/>
    <property type="match status" value="1"/>
</dbReference>
<dbReference type="InterPro" id="IPR002347">
    <property type="entry name" value="SDR_fam"/>
</dbReference>
<sequence>MADRQQPRSVLISGGARGIGRALARRFCERGDNVYILDIDEAELKHTAHAHLQPHWLAGRLAWSTCDLRSVGEIRKKVRAAAEGTLRGRIDVLVNNGGISAPRWKDGRTMADEETFDEWQAYIETNLTAPFAVSQASLPYMRVEPGSADAEHTSTSGPCIVHVASFRAHRSDPNQEGYAASKTGQLGLMHSMAMSLSEVGIRVNTVSPGRVKVMHESKEGDEKGVEWASLNEEKDVQDHPSNRAGMPDDVVDAVEYLVNAGFVTGQELVVDGGASKKK</sequence>
<dbReference type="PRINTS" id="PR00080">
    <property type="entry name" value="SDRFAMILY"/>
</dbReference>
<comment type="similarity">
    <text evidence="1">Belongs to the short-chain dehydrogenases/reductases (SDR) family.</text>
</comment>